<organism evidence="7 8">
    <name type="scientific">Cylindrospermopsis curvispora GIHE-G1</name>
    <dbReference type="NCBI Taxonomy" id="2666332"/>
    <lineage>
        <taxon>Bacteria</taxon>
        <taxon>Bacillati</taxon>
        <taxon>Cyanobacteriota</taxon>
        <taxon>Cyanophyceae</taxon>
        <taxon>Nostocales</taxon>
        <taxon>Aphanizomenonaceae</taxon>
        <taxon>Cylindrospermopsis</taxon>
    </lineage>
</organism>
<comment type="cofactor">
    <cofactor evidence="1">
        <name>FAD</name>
        <dbReference type="ChEBI" id="CHEBI:57692"/>
    </cofactor>
</comment>
<evidence type="ECO:0000313" key="7">
    <source>
        <dbReference type="EMBL" id="QNP29378.1"/>
    </source>
</evidence>
<reference evidence="7 8" key="1">
    <citation type="submission" date="2020-08" db="EMBL/GenBank/DDBJ databases">
        <title>Complete genome sequence of Raphidiopsis curvispora isolated from drinking water reservoir in South Korea.</title>
        <authorList>
            <person name="Jeong J."/>
        </authorList>
    </citation>
    <scope>NUCLEOTIDE SEQUENCE [LARGE SCALE GENOMIC DNA]</scope>
    <source>
        <strain evidence="7 8">GIHE-G1</strain>
    </source>
</reference>
<dbReference type="GO" id="GO:0050660">
    <property type="term" value="F:flavin adenine dinucleotide binding"/>
    <property type="evidence" value="ECO:0007669"/>
    <property type="project" value="TreeGrafter"/>
</dbReference>
<dbReference type="Proteomes" id="UP000516013">
    <property type="component" value="Chromosome"/>
</dbReference>
<dbReference type="SUPFAM" id="SSF51971">
    <property type="entry name" value="Nucleotide-binding domain"/>
    <property type="match status" value="1"/>
</dbReference>
<dbReference type="InterPro" id="IPR004379">
    <property type="entry name" value="UDP-GALP_mutase"/>
</dbReference>
<sequence>MLSSMFDFLIVGAGFAGCTLANCIATHLDKKVLVIDTRSHIGGNAYDCYDKAGILIHRYGSHIFHTNSKKIIDYLSRFTEWRVYQHEVLARVDGELYPIPINLNTINKLYGFNFNSQQLSDFYEQIRERYDRIENSEQAVVGKVGTDLYERFFKNYTYKQWNLWPHELDASVCARIPVRTNKDNRYFSDKYQMMPVDGYTKMFERMLDNPNIKFMLNTSFQEVEKWLKFDHLIYTGPIDQFFDYKFGRLPYRSLKFQFETHDIEYFQPVAVVNYPNDYDFTRIVESKHITGQKHSKTTIYYEFPQSEGDPYYPVPRPENRELFQKYKDEADKLQTVTFVGRLAQYQYYNMDQVVAAALTVFENRISKLY</sequence>
<dbReference type="PANTHER" id="PTHR21197:SF0">
    <property type="entry name" value="UDP-GALACTOPYRANOSE MUTASE"/>
    <property type="match status" value="1"/>
</dbReference>
<keyword evidence="5 7" id="KW-0413">Isomerase</keyword>
<dbReference type="EMBL" id="CP060822">
    <property type="protein sequence ID" value="QNP29378.1"/>
    <property type="molecule type" value="Genomic_DNA"/>
</dbReference>
<evidence type="ECO:0000313" key="8">
    <source>
        <dbReference type="Proteomes" id="UP000516013"/>
    </source>
</evidence>
<dbReference type="RefSeq" id="WP_187706011.1">
    <property type="nucleotide sequence ID" value="NZ_CP060822.1"/>
</dbReference>
<dbReference type="KEGG" id="ccur:IAR63_16400"/>
<keyword evidence="4" id="KW-0274">FAD</keyword>
<dbReference type="EC" id="5.4.99.9" evidence="7"/>
<dbReference type="AlphaFoldDB" id="A0A7H0F012"/>
<name>A0A7H0F012_9CYAN</name>
<dbReference type="InterPro" id="IPR015899">
    <property type="entry name" value="UDP-GalPyranose_mutase_C"/>
</dbReference>
<gene>
    <name evidence="7" type="primary">glf</name>
    <name evidence="7" type="ORF">IAR63_16400</name>
</gene>
<evidence type="ECO:0000256" key="5">
    <source>
        <dbReference type="ARBA" id="ARBA00023235"/>
    </source>
</evidence>
<dbReference type="Pfam" id="PF03275">
    <property type="entry name" value="GLF"/>
    <property type="match status" value="1"/>
</dbReference>
<evidence type="ECO:0000256" key="2">
    <source>
        <dbReference type="ARBA" id="ARBA00009321"/>
    </source>
</evidence>
<dbReference type="PANTHER" id="PTHR21197">
    <property type="entry name" value="UDP-GALACTOPYRANOSE MUTASE"/>
    <property type="match status" value="1"/>
</dbReference>
<dbReference type="GO" id="GO:0005829">
    <property type="term" value="C:cytosol"/>
    <property type="evidence" value="ECO:0007669"/>
    <property type="project" value="TreeGrafter"/>
</dbReference>
<dbReference type="Gene3D" id="3.40.50.720">
    <property type="entry name" value="NAD(P)-binding Rossmann-like Domain"/>
    <property type="match status" value="3"/>
</dbReference>
<dbReference type="Pfam" id="PF13450">
    <property type="entry name" value="NAD_binding_8"/>
    <property type="match status" value="1"/>
</dbReference>
<evidence type="ECO:0000259" key="6">
    <source>
        <dbReference type="Pfam" id="PF03275"/>
    </source>
</evidence>
<evidence type="ECO:0000256" key="3">
    <source>
        <dbReference type="ARBA" id="ARBA00022630"/>
    </source>
</evidence>
<dbReference type="SUPFAM" id="SSF54373">
    <property type="entry name" value="FAD-linked reductases, C-terminal domain"/>
    <property type="match status" value="1"/>
</dbReference>
<keyword evidence="3" id="KW-0285">Flavoprotein</keyword>
<dbReference type="NCBIfam" id="TIGR00031">
    <property type="entry name" value="UDP-GALP_mutase"/>
    <property type="match status" value="1"/>
</dbReference>
<accession>A0A7H0F012</accession>
<evidence type="ECO:0000256" key="1">
    <source>
        <dbReference type="ARBA" id="ARBA00001974"/>
    </source>
</evidence>
<keyword evidence="8" id="KW-1185">Reference proteome</keyword>
<protein>
    <submittedName>
        <fullName evidence="7">UDP-galactopyranose mutase</fullName>
        <ecNumber evidence="7">5.4.99.9</ecNumber>
    </submittedName>
</protein>
<comment type="similarity">
    <text evidence="2">Belongs to the UDP-galactopyranose/dTDP-fucopyranose mutase family.</text>
</comment>
<proteinExistence type="inferred from homology"/>
<feature type="domain" description="UDP-galactopyranose mutase C-terminal" evidence="6">
    <location>
        <begin position="152"/>
        <end position="347"/>
    </location>
</feature>
<evidence type="ECO:0000256" key="4">
    <source>
        <dbReference type="ARBA" id="ARBA00022827"/>
    </source>
</evidence>
<dbReference type="GO" id="GO:0008767">
    <property type="term" value="F:UDP-galactopyranose mutase activity"/>
    <property type="evidence" value="ECO:0007669"/>
    <property type="project" value="UniProtKB-EC"/>
</dbReference>